<sequence>MGLWSVVAFVEKSPLCYKLRRSFQSTSKVDRKGQKLARFYEVACVSAIRKKKWAGAPHFLALRFLTQHTEEIWTDAFPLTSFTLTSP</sequence>
<evidence type="ECO:0000313" key="1">
    <source>
        <dbReference type="EMBL" id="PRP78184.1"/>
    </source>
</evidence>
<dbReference type="AlphaFoldDB" id="A0A2P6N2K1"/>
<comment type="caution">
    <text evidence="1">The sequence shown here is derived from an EMBL/GenBank/DDBJ whole genome shotgun (WGS) entry which is preliminary data.</text>
</comment>
<dbReference type="Proteomes" id="UP000241769">
    <property type="component" value="Unassembled WGS sequence"/>
</dbReference>
<protein>
    <submittedName>
        <fullName evidence="1">Uncharacterized protein</fullName>
    </submittedName>
</protein>
<proteinExistence type="predicted"/>
<dbReference type="EMBL" id="MDYQ01000237">
    <property type="protein sequence ID" value="PRP78184.1"/>
    <property type="molecule type" value="Genomic_DNA"/>
</dbReference>
<gene>
    <name evidence="1" type="ORF">PROFUN_11314</name>
</gene>
<reference evidence="1 2" key="1">
    <citation type="journal article" date="2018" name="Genome Biol. Evol.">
        <title>Multiple Roots of Fruiting Body Formation in Amoebozoa.</title>
        <authorList>
            <person name="Hillmann F."/>
            <person name="Forbes G."/>
            <person name="Novohradska S."/>
            <person name="Ferling I."/>
            <person name="Riege K."/>
            <person name="Groth M."/>
            <person name="Westermann M."/>
            <person name="Marz M."/>
            <person name="Spaller T."/>
            <person name="Winckler T."/>
            <person name="Schaap P."/>
            <person name="Glockner G."/>
        </authorList>
    </citation>
    <scope>NUCLEOTIDE SEQUENCE [LARGE SCALE GENOMIC DNA]</scope>
    <source>
        <strain evidence="1 2">Jena</strain>
    </source>
</reference>
<organism evidence="1 2">
    <name type="scientific">Planoprotostelium fungivorum</name>
    <dbReference type="NCBI Taxonomy" id="1890364"/>
    <lineage>
        <taxon>Eukaryota</taxon>
        <taxon>Amoebozoa</taxon>
        <taxon>Evosea</taxon>
        <taxon>Variosea</taxon>
        <taxon>Cavosteliida</taxon>
        <taxon>Cavosteliaceae</taxon>
        <taxon>Planoprotostelium</taxon>
    </lineage>
</organism>
<keyword evidence="2" id="KW-1185">Reference proteome</keyword>
<accession>A0A2P6N2K1</accession>
<name>A0A2P6N2K1_9EUKA</name>
<dbReference type="InParanoid" id="A0A2P6N2K1"/>
<evidence type="ECO:0000313" key="2">
    <source>
        <dbReference type="Proteomes" id="UP000241769"/>
    </source>
</evidence>